<gene>
    <name evidence="1" type="ORF">JF625_19355</name>
</gene>
<evidence type="ECO:0000313" key="1">
    <source>
        <dbReference type="EMBL" id="MBW8727291.1"/>
    </source>
</evidence>
<dbReference type="Proteomes" id="UP000700706">
    <property type="component" value="Unassembled WGS sequence"/>
</dbReference>
<comment type="caution">
    <text evidence="1">The sequence shown here is derived from an EMBL/GenBank/DDBJ whole genome shotgun (WGS) entry which is preliminary data.</text>
</comment>
<organism evidence="1 2">
    <name type="scientific">Inquilinus limosus</name>
    <dbReference type="NCBI Taxonomy" id="171674"/>
    <lineage>
        <taxon>Bacteria</taxon>
        <taxon>Pseudomonadati</taxon>
        <taxon>Pseudomonadota</taxon>
        <taxon>Alphaproteobacteria</taxon>
        <taxon>Rhodospirillales</taxon>
        <taxon>Rhodospirillaceae</taxon>
        <taxon>Inquilinus</taxon>
    </lineage>
</organism>
<dbReference type="EMBL" id="JAEKLZ010000266">
    <property type="protein sequence ID" value="MBW8727291.1"/>
    <property type="molecule type" value="Genomic_DNA"/>
</dbReference>
<reference evidence="1" key="1">
    <citation type="submission" date="2020-06" db="EMBL/GenBank/DDBJ databases">
        <title>Stable isotope informed genome-resolved metagenomics uncovers potential trophic interactions in rhizosphere soil.</title>
        <authorList>
            <person name="Starr E.P."/>
            <person name="Shi S."/>
            <person name="Blazewicz S.J."/>
            <person name="Koch B.J."/>
            <person name="Probst A.J."/>
            <person name="Hungate B.A."/>
            <person name="Pett-Ridge J."/>
            <person name="Firestone M.K."/>
            <person name="Banfield J.F."/>
        </authorList>
    </citation>
    <scope>NUCLEOTIDE SEQUENCE</scope>
    <source>
        <strain evidence="1">YM_69_17</strain>
    </source>
</reference>
<protein>
    <submittedName>
        <fullName evidence="1">Uncharacterized protein</fullName>
    </submittedName>
</protein>
<name>A0A952FS39_9PROT</name>
<sequence>MKNDPSAFSAAELVSRIQSAGEDDRDFRYRAGRYLIGRWRQGLDLEPLIDLLHSEKSGDRTLGAYYLCELAEPVEGLKIPVLRLADDSISHCRRAFVEFMASARYYDEPIGIALAGCLLDLDLYVRVSVMEWGIRAPAEQFEPFSRLVEMGTRRRVPKFSNPLSNDYWNESELRRGIRGLNIVRRIRAGEEVPQFRSEFPEEDNFVFDNLNFMRTFRERDAAWRDMQRRRTDS</sequence>
<evidence type="ECO:0000313" key="2">
    <source>
        <dbReference type="Proteomes" id="UP000700706"/>
    </source>
</evidence>
<dbReference type="AlphaFoldDB" id="A0A952FS39"/>
<proteinExistence type="predicted"/>
<accession>A0A952FS39</accession>